<sequence length="131" mass="14474">MPPVGAAVIGPERAAGLTSLQRHKARVASARRTHGWGERKRPVRSLVSMEGARGWHQGQAAPVRPSQGRDLQQIGPESPPGHAEWVPLLATLGGTPTLARGEIQQLGQETRRTRGLRWSADALRRWRKRQF</sequence>
<evidence type="ECO:0000313" key="2">
    <source>
        <dbReference type="Proteomes" id="UP000827872"/>
    </source>
</evidence>
<keyword evidence="2" id="KW-1185">Reference proteome</keyword>
<name>A0ACB8EZK5_9SAUR</name>
<organism evidence="1 2">
    <name type="scientific">Sphaerodactylus townsendi</name>
    <dbReference type="NCBI Taxonomy" id="933632"/>
    <lineage>
        <taxon>Eukaryota</taxon>
        <taxon>Metazoa</taxon>
        <taxon>Chordata</taxon>
        <taxon>Craniata</taxon>
        <taxon>Vertebrata</taxon>
        <taxon>Euteleostomi</taxon>
        <taxon>Lepidosauria</taxon>
        <taxon>Squamata</taxon>
        <taxon>Bifurcata</taxon>
        <taxon>Gekkota</taxon>
        <taxon>Sphaerodactylidae</taxon>
        <taxon>Sphaerodactylus</taxon>
    </lineage>
</organism>
<evidence type="ECO:0000313" key="1">
    <source>
        <dbReference type="EMBL" id="KAH7998244.1"/>
    </source>
</evidence>
<gene>
    <name evidence="1" type="ORF">K3G42_014050</name>
</gene>
<accession>A0ACB8EZK5</accession>
<comment type="caution">
    <text evidence="1">The sequence shown here is derived from an EMBL/GenBank/DDBJ whole genome shotgun (WGS) entry which is preliminary data.</text>
</comment>
<dbReference type="Proteomes" id="UP000827872">
    <property type="component" value="Linkage Group LG12"/>
</dbReference>
<reference evidence="1" key="1">
    <citation type="submission" date="2021-08" db="EMBL/GenBank/DDBJ databases">
        <title>The first chromosome-level gecko genome reveals the dynamic sex chromosomes of Neotropical dwarf geckos (Sphaerodactylidae: Sphaerodactylus).</title>
        <authorList>
            <person name="Pinto B.J."/>
            <person name="Keating S.E."/>
            <person name="Gamble T."/>
        </authorList>
    </citation>
    <scope>NUCLEOTIDE SEQUENCE</scope>
    <source>
        <strain evidence="1">TG3544</strain>
    </source>
</reference>
<protein>
    <submittedName>
        <fullName evidence="1">Uncharacterized protein</fullName>
    </submittedName>
</protein>
<dbReference type="EMBL" id="CM037625">
    <property type="protein sequence ID" value="KAH7998244.1"/>
    <property type="molecule type" value="Genomic_DNA"/>
</dbReference>
<proteinExistence type="predicted"/>